<reference evidence="3" key="1">
    <citation type="journal article" date="2019" name="Int. J. Syst. Evol. Microbiol.">
        <title>The Global Catalogue of Microorganisms (GCM) 10K type strain sequencing project: providing services to taxonomists for standard genome sequencing and annotation.</title>
        <authorList>
            <consortium name="The Broad Institute Genomics Platform"/>
            <consortium name="The Broad Institute Genome Sequencing Center for Infectious Disease"/>
            <person name="Wu L."/>
            <person name="Ma J."/>
        </authorList>
    </citation>
    <scope>NUCLEOTIDE SEQUENCE [LARGE SCALE GENOMIC DNA]</scope>
    <source>
        <strain evidence="3">CCUG 49560</strain>
    </source>
</reference>
<feature type="domain" description="TIR" evidence="1">
    <location>
        <begin position="1"/>
        <end position="132"/>
    </location>
</feature>
<name>A0ABV9EQ59_9ACTN</name>
<dbReference type="Proteomes" id="UP001595891">
    <property type="component" value="Unassembled WGS sequence"/>
</dbReference>
<protein>
    <submittedName>
        <fullName evidence="2">TIR domain-containing protein</fullName>
    </submittedName>
</protein>
<evidence type="ECO:0000259" key="1">
    <source>
        <dbReference type="PROSITE" id="PS50104"/>
    </source>
</evidence>
<dbReference type="Gene3D" id="3.40.50.10140">
    <property type="entry name" value="Toll/interleukin-1 receptor homology (TIR) domain"/>
    <property type="match status" value="1"/>
</dbReference>
<dbReference type="Pfam" id="PF13676">
    <property type="entry name" value="TIR_2"/>
    <property type="match status" value="1"/>
</dbReference>
<dbReference type="PROSITE" id="PS50104">
    <property type="entry name" value="TIR"/>
    <property type="match status" value="1"/>
</dbReference>
<dbReference type="SUPFAM" id="SSF52540">
    <property type="entry name" value="P-loop containing nucleoside triphosphate hydrolases"/>
    <property type="match status" value="1"/>
</dbReference>
<dbReference type="InterPro" id="IPR035897">
    <property type="entry name" value="Toll_tir_struct_dom_sf"/>
</dbReference>
<dbReference type="InterPro" id="IPR000157">
    <property type="entry name" value="TIR_dom"/>
</dbReference>
<sequence length="741" mass="84292">MAYDVFLSHSLQDAEWADRLYRRLRRFRVSGRPLEIFFAPAAIGAGESIPRGLREALGSCRHLVAVVTPSWLESEWCRLEEEVVVWRDSAAVDRVLLPLLLQDCGLPSVLHRLKYIDFRRSADYERSLQEIVSAIRAGIRRSVDSDETQRQKRALLNSPILPWLNFNGPSFDFVWPEMIMDPSIKLHKHPGPETRLSRWLAQPEPFRSSCIAVVGDAGSGKTTALRTILLSGGGAFPEQRVLLQAREVGTKIDSIIAKVDRQSALTVLVDGLDEASESVMVDLARSLSRLLQLNAVVIVASRTEFFERQYPVLHPHVGELAEVVEICSWHDGDVREFSRLYAERVDDDSISAVIERIMEDFAGSRNLISNPMRLTLLLYLLAVGTRLDVVDLKEPYSLYRLFYDEWIKKERHRGTGGFDAKVIRRAHLLIARWIYRNKGDVSLLRLIVGDVVGVSLLDSLDDSAFSELLTIDRDESGEALVRGFRHETIGEFLIAQHILTSFLEGGEEIDVALDTTVADDVNVFVRSGMLEAPRRSVERCLANLTERYELLVSVDETTVRSTDHQNQADRVREQILYYIGRLPLNEIPPVLSWAFANERHPLLRRSAALSVILQGDSEIEKKYLALLDEPDEARMNRSVQMVYFGDVQADLHTFVDAGQDWSRTRAAIYRRLSGNLLRDLRLRFWDLRTLRSFYESRTYSDLLSEGERQVLVRLNLIDPSSQDRTAALSAEYQKLASHLDL</sequence>
<dbReference type="SUPFAM" id="SSF52200">
    <property type="entry name" value="Toll/Interleukin receptor TIR domain"/>
    <property type="match status" value="1"/>
</dbReference>
<dbReference type="EMBL" id="JBHSFN010000035">
    <property type="protein sequence ID" value="MFC4591618.1"/>
    <property type="molecule type" value="Genomic_DNA"/>
</dbReference>
<evidence type="ECO:0000313" key="2">
    <source>
        <dbReference type="EMBL" id="MFC4591618.1"/>
    </source>
</evidence>
<gene>
    <name evidence="2" type="ORF">ACFO8L_36380</name>
</gene>
<comment type="caution">
    <text evidence="2">The sequence shown here is derived from an EMBL/GenBank/DDBJ whole genome shotgun (WGS) entry which is preliminary data.</text>
</comment>
<evidence type="ECO:0000313" key="3">
    <source>
        <dbReference type="Proteomes" id="UP001595891"/>
    </source>
</evidence>
<accession>A0ABV9EQ59</accession>
<dbReference type="InterPro" id="IPR027417">
    <property type="entry name" value="P-loop_NTPase"/>
</dbReference>
<organism evidence="2 3">
    <name type="scientific">Sphaerisporangium corydalis</name>
    <dbReference type="NCBI Taxonomy" id="1441875"/>
    <lineage>
        <taxon>Bacteria</taxon>
        <taxon>Bacillati</taxon>
        <taxon>Actinomycetota</taxon>
        <taxon>Actinomycetes</taxon>
        <taxon>Streptosporangiales</taxon>
        <taxon>Streptosporangiaceae</taxon>
        <taxon>Sphaerisporangium</taxon>
    </lineage>
</organism>
<proteinExistence type="predicted"/>
<dbReference type="RefSeq" id="WP_262847021.1">
    <property type="nucleotide sequence ID" value="NZ_JANZYP010000056.1"/>
</dbReference>
<keyword evidence="3" id="KW-1185">Reference proteome</keyword>